<dbReference type="GeneID" id="300580792"/>
<dbReference type="Proteomes" id="UP001642720">
    <property type="component" value="Unassembled WGS sequence"/>
</dbReference>
<keyword evidence="3" id="KW-1185">Reference proteome</keyword>
<evidence type="ECO:0000256" key="1">
    <source>
        <dbReference type="SAM" id="MobiDB-lite"/>
    </source>
</evidence>
<feature type="region of interest" description="Disordered" evidence="1">
    <location>
        <begin position="20"/>
        <end position="90"/>
    </location>
</feature>
<protein>
    <submittedName>
        <fullName evidence="2">Uncharacterized protein</fullName>
    </submittedName>
</protein>
<sequence length="121" mass="12636">MIGASAAFLPDSAARVAGRCTRAGDSDARERTGSSAWPAASYPDGWGQQANEQPKDETVGGTGPEHRESLQGREAASWPGRWAEKKKRGGSDGAVFACVALFWGIEARKGRNMLVAGTGTG</sequence>
<accession>A0ABY2GTV8</accession>
<name>A0ABY2GTV8_9HYPO</name>
<dbReference type="EMBL" id="PPTA01000016">
    <property type="protein sequence ID" value="TFA99006.1"/>
    <property type="molecule type" value="Genomic_DNA"/>
</dbReference>
<organism evidence="2 3">
    <name type="scientific">Trichoderma ghanense</name>
    <dbReference type="NCBI Taxonomy" id="65468"/>
    <lineage>
        <taxon>Eukaryota</taxon>
        <taxon>Fungi</taxon>
        <taxon>Dikarya</taxon>
        <taxon>Ascomycota</taxon>
        <taxon>Pezizomycotina</taxon>
        <taxon>Sordariomycetes</taxon>
        <taxon>Hypocreomycetidae</taxon>
        <taxon>Hypocreales</taxon>
        <taxon>Hypocreaceae</taxon>
        <taxon>Trichoderma</taxon>
    </lineage>
</organism>
<gene>
    <name evidence="2" type="ORF">CCMA1212_009254</name>
</gene>
<proteinExistence type="predicted"/>
<feature type="compositionally biased region" description="Basic and acidic residues" evidence="1">
    <location>
        <begin position="22"/>
        <end position="32"/>
    </location>
</feature>
<dbReference type="RefSeq" id="XP_073555208.1">
    <property type="nucleotide sequence ID" value="XM_073706342.1"/>
</dbReference>
<evidence type="ECO:0000313" key="3">
    <source>
        <dbReference type="Proteomes" id="UP001642720"/>
    </source>
</evidence>
<feature type="compositionally biased region" description="Basic and acidic residues" evidence="1">
    <location>
        <begin position="53"/>
        <end position="71"/>
    </location>
</feature>
<reference evidence="2 3" key="1">
    <citation type="submission" date="2018-01" db="EMBL/GenBank/DDBJ databases">
        <title>Genome characterization of the sugarcane-associated fungus Trichoderma ghanense CCMA-1212 and their application in lignocelulose bioconversion.</title>
        <authorList>
            <person name="Steindorff A.S."/>
            <person name="Mendes T.D."/>
            <person name="Vilela E.S.D."/>
            <person name="Rodrigues D.S."/>
            <person name="Formighieri E.F."/>
            <person name="Melo I.S."/>
            <person name="Favaro L.C.L."/>
        </authorList>
    </citation>
    <scope>NUCLEOTIDE SEQUENCE [LARGE SCALE GENOMIC DNA]</scope>
    <source>
        <strain evidence="2 3">CCMA-1212</strain>
    </source>
</reference>
<comment type="caution">
    <text evidence="2">The sequence shown here is derived from an EMBL/GenBank/DDBJ whole genome shotgun (WGS) entry which is preliminary data.</text>
</comment>
<evidence type="ECO:0000313" key="2">
    <source>
        <dbReference type="EMBL" id="TFA99006.1"/>
    </source>
</evidence>